<evidence type="ECO:0000313" key="14">
    <source>
        <dbReference type="Proteomes" id="UP001305779"/>
    </source>
</evidence>
<protein>
    <recommendedName>
        <fullName evidence="10">Alpha-galactosidase</fullName>
        <ecNumber evidence="10">3.2.1.22</ecNumber>
    </recommendedName>
    <alternativeName>
        <fullName evidence="10">Melibiase</fullName>
    </alternativeName>
</protein>
<sequence>MAKMFDLRLLALSALPTALGFVYDDGTGRLPALGWNSWNAYHCDVDATKILDAANYMVSKGFQKAGYNYVNIDDCWSVKEGRDNTTHQIVPDPTKFPDGISGVADSLHSMGFKVGIYSSAGSGTCAGYPGSIGYEQVDAATFASWGIDYLKYDNCGIPDYWYDDCQACNADATFLGSNPANIVNGSCTGPASGIEYTSPLCAKAWPVDGIDYSKKFTGLRYKIMSEALQAQNRTIQYALCEWGNSEPWTWGNSTAQSWRVSNDISDNWPSIFNILNIASFLTPHTNFGGHADPDLLEVGNGNLTVQETRSHFALWALLKAPLLIGTDLATISQANINILTNKHLLAFNQDPVYGAPAAPYKWGTNEDYTFNATYPAEFWSGASSKGVVVAMLNSHDIKRTLTADFSEIPELDPDQPYRVINAWTGRNLGCQSGSVKMALEAHDTGVLLFKDTCVGVSDVGRGNSSAVIQVDAEREVASPAE</sequence>
<evidence type="ECO:0000256" key="3">
    <source>
        <dbReference type="ARBA" id="ARBA00004613"/>
    </source>
</evidence>
<dbReference type="PRINTS" id="PR00740">
    <property type="entry name" value="GLHYDRLASE27"/>
</dbReference>
<evidence type="ECO:0000256" key="2">
    <source>
        <dbReference type="ARBA" id="ARBA00003969"/>
    </source>
</evidence>
<comment type="subcellular location">
    <subcellularLocation>
        <location evidence="3">Secreted</location>
    </subcellularLocation>
</comment>
<evidence type="ECO:0000256" key="7">
    <source>
        <dbReference type="ARBA" id="ARBA00022801"/>
    </source>
</evidence>
<evidence type="ECO:0000256" key="1">
    <source>
        <dbReference type="ARBA" id="ARBA00001255"/>
    </source>
</evidence>
<dbReference type="InterPro" id="IPR013785">
    <property type="entry name" value="Aldolase_TIM"/>
</dbReference>
<keyword evidence="7 10" id="KW-0378">Hydrolase</keyword>
<feature type="signal peptide" evidence="11">
    <location>
        <begin position="1"/>
        <end position="20"/>
    </location>
</feature>
<evidence type="ECO:0000259" key="12">
    <source>
        <dbReference type="Pfam" id="PF17801"/>
    </source>
</evidence>
<dbReference type="InterPro" id="IPR013780">
    <property type="entry name" value="Glyco_hydro_b"/>
</dbReference>
<dbReference type="Proteomes" id="UP001305779">
    <property type="component" value="Unassembled WGS sequence"/>
</dbReference>
<keyword evidence="6 11" id="KW-0732">Signal</keyword>
<comment type="similarity">
    <text evidence="4 10">Belongs to the glycosyl hydrolase 27 family.</text>
</comment>
<keyword evidence="9 10" id="KW-0326">Glycosidase</keyword>
<dbReference type="SUPFAM" id="SSF51445">
    <property type="entry name" value="(Trans)glycosidases"/>
    <property type="match status" value="1"/>
</dbReference>
<evidence type="ECO:0000256" key="4">
    <source>
        <dbReference type="ARBA" id="ARBA00009743"/>
    </source>
</evidence>
<evidence type="ECO:0000256" key="11">
    <source>
        <dbReference type="SAM" id="SignalP"/>
    </source>
</evidence>
<feature type="domain" description="Alpha galactosidase C-terminal" evidence="12">
    <location>
        <begin position="375"/>
        <end position="448"/>
    </location>
</feature>
<dbReference type="PANTHER" id="PTHR11452:SF61">
    <property type="entry name" value="ALPHA-GALACTOSIDASE B-RELATED"/>
    <property type="match status" value="1"/>
</dbReference>
<dbReference type="SUPFAM" id="SSF51011">
    <property type="entry name" value="Glycosyl hydrolase domain"/>
    <property type="match status" value="1"/>
</dbReference>
<keyword evidence="10" id="KW-1015">Disulfide bond</keyword>
<dbReference type="PANTHER" id="PTHR11452">
    <property type="entry name" value="ALPHA-GALACTOSIDASE/ALPHA-N-ACETYLGALACTOSAMINIDASE"/>
    <property type="match status" value="1"/>
</dbReference>
<dbReference type="Pfam" id="PF17801">
    <property type="entry name" value="Melibiase_C"/>
    <property type="match status" value="1"/>
</dbReference>
<keyword evidence="8" id="KW-0325">Glycoprotein</keyword>
<accession>A0ABR0EXG1</accession>
<evidence type="ECO:0000256" key="5">
    <source>
        <dbReference type="ARBA" id="ARBA00022525"/>
    </source>
</evidence>
<evidence type="ECO:0000256" key="10">
    <source>
        <dbReference type="RuleBase" id="RU361168"/>
    </source>
</evidence>
<evidence type="ECO:0000313" key="13">
    <source>
        <dbReference type="EMBL" id="KAK4506334.1"/>
    </source>
</evidence>
<feature type="chain" id="PRO_5047284850" description="Alpha-galactosidase" evidence="11">
    <location>
        <begin position="21"/>
        <end position="481"/>
    </location>
</feature>
<dbReference type="InterPro" id="IPR017853">
    <property type="entry name" value="GH"/>
</dbReference>
<comment type="function">
    <text evidence="2">Hydrolyzes a variety of simple alpha-D-galactoside as well as more complex molecules such as oligosaccharides and polysaccharides.</text>
</comment>
<evidence type="ECO:0000256" key="6">
    <source>
        <dbReference type="ARBA" id="ARBA00022729"/>
    </source>
</evidence>
<dbReference type="Gene3D" id="3.20.20.70">
    <property type="entry name" value="Aldolase class I"/>
    <property type="match status" value="1"/>
</dbReference>
<keyword evidence="14" id="KW-1185">Reference proteome</keyword>
<name>A0ABR0EXG1_ZASCE</name>
<proteinExistence type="inferred from homology"/>
<gene>
    <name evidence="13" type="ORF">PRZ48_000064</name>
</gene>
<dbReference type="EMBL" id="JAXOVC010000001">
    <property type="protein sequence ID" value="KAK4506334.1"/>
    <property type="molecule type" value="Genomic_DNA"/>
</dbReference>
<evidence type="ECO:0000256" key="9">
    <source>
        <dbReference type="ARBA" id="ARBA00023295"/>
    </source>
</evidence>
<comment type="caution">
    <text evidence="13">The sequence shown here is derived from an EMBL/GenBank/DDBJ whole genome shotgun (WGS) entry which is preliminary data.</text>
</comment>
<dbReference type="InterPro" id="IPR000111">
    <property type="entry name" value="Glyco_hydro_27/36_CS"/>
</dbReference>
<comment type="catalytic activity">
    <reaction evidence="1 10">
        <text>Hydrolysis of terminal, non-reducing alpha-D-galactose residues in alpha-D-galactosides, including galactose oligosaccharides, galactomannans and galactolipids.</text>
        <dbReference type="EC" id="3.2.1.22"/>
    </reaction>
</comment>
<dbReference type="InterPro" id="IPR041233">
    <property type="entry name" value="Melibiase_C"/>
</dbReference>
<dbReference type="EC" id="3.2.1.22" evidence="10"/>
<dbReference type="Gene3D" id="2.60.40.1180">
    <property type="entry name" value="Golgi alpha-mannosidase II"/>
    <property type="match status" value="1"/>
</dbReference>
<dbReference type="InterPro" id="IPR002241">
    <property type="entry name" value="Glyco_hydro_27"/>
</dbReference>
<reference evidence="13 14" key="1">
    <citation type="journal article" date="2023" name="G3 (Bethesda)">
        <title>A chromosome-level genome assembly of Zasmidium syzygii isolated from banana leaves.</title>
        <authorList>
            <person name="van Westerhoven A.C."/>
            <person name="Mehrabi R."/>
            <person name="Talebi R."/>
            <person name="Steentjes M.B.F."/>
            <person name="Corcolon B."/>
            <person name="Chong P.A."/>
            <person name="Kema G.H.J."/>
            <person name="Seidl M.F."/>
        </authorList>
    </citation>
    <scope>NUCLEOTIDE SEQUENCE [LARGE SCALE GENOMIC DNA]</scope>
    <source>
        <strain evidence="13 14">P124</strain>
    </source>
</reference>
<dbReference type="PROSITE" id="PS00512">
    <property type="entry name" value="ALPHA_GALACTOSIDASE"/>
    <property type="match status" value="1"/>
</dbReference>
<dbReference type="CDD" id="cd14792">
    <property type="entry name" value="GH27"/>
    <property type="match status" value="1"/>
</dbReference>
<keyword evidence="5" id="KW-0964">Secreted</keyword>
<evidence type="ECO:0000256" key="8">
    <source>
        <dbReference type="ARBA" id="ARBA00023180"/>
    </source>
</evidence>
<organism evidence="13 14">
    <name type="scientific">Zasmidium cellare</name>
    <name type="common">Wine cellar mold</name>
    <name type="synonym">Racodium cellare</name>
    <dbReference type="NCBI Taxonomy" id="395010"/>
    <lineage>
        <taxon>Eukaryota</taxon>
        <taxon>Fungi</taxon>
        <taxon>Dikarya</taxon>
        <taxon>Ascomycota</taxon>
        <taxon>Pezizomycotina</taxon>
        <taxon>Dothideomycetes</taxon>
        <taxon>Dothideomycetidae</taxon>
        <taxon>Mycosphaerellales</taxon>
        <taxon>Mycosphaerellaceae</taxon>
        <taxon>Zasmidium</taxon>
    </lineage>
</organism>
<dbReference type="Pfam" id="PF16499">
    <property type="entry name" value="Melibiase_2"/>
    <property type="match status" value="2"/>
</dbReference>